<dbReference type="OrthoDB" id="10004862at2759"/>
<protein>
    <submittedName>
        <fullName evidence="3">Uncharacterized protein</fullName>
    </submittedName>
</protein>
<dbReference type="InParanoid" id="G7DUD7"/>
<dbReference type="HOGENOM" id="CLU_019145_1_0_1"/>
<dbReference type="OMA" id="KHHCFWG"/>
<dbReference type="Pfam" id="PF14027">
    <property type="entry name" value="Questin_oxidase"/>
    <property type="match status" value="1"/>
</dbReference>
<accession>G7DUD7</accession>
<feature type="region of interest" description="Disordered" evidence="2">
    <location>
        <begin position="1"/>
        <end position="50"/>
    </location>
</feature>
<evidence type="ECO:0000256" key="2">
    <source>
        <dbReference type="SAM" id="MobiDB-lite"/>
    </source>
</evidence>
<name>G7DUD7_MIXOS</name>
<dbReference type="eggNOG" id="ENOG502S69W">
    <property type="taxonomic scope" value="Eukaryota"/>
</dbReference>
<dbReference type="PANTHER" id="PTHR35870">
    <property type="entry name" value="PROTEIN, PUTATIVE (AFU_ORTHOLOGUE AFUA_5G03330)-RELATED"/>
    <property type="match status" value="1"/>
</dbReference>
<dbReference type="InterPro" id="IPR025337">
    <property type="entry name" value="Questin_oxidase-like"/>
</dbReference>
<evidence type="ECO:0000256" key="1">
    <source>
        <dbReference type="ARBA" id="ARBA00023002"/>
    </source>
</evidence>
<evidence type="ECO:0000313" key="3">
    <source>
        <dbReference type="EMBL" id="GAA94197.1"/>
    </source>
</evidence>
<dbReference type="RefSeq" id="XP_014569630.1">
    <property type="nucleotide sequence ID" value="XM_014714144.1"/>
</dbReference>
<sequence>METQESEPGEPANAAQGSTAAEQIPGESIVDEAETTPRASLETTSVAAKSMGVADDATDAHDNDDAGDQDSASIDLFMARDPISLYGEVSLPRAGILGVPGVTHETAALSAGLLTTNHAEFHCFFNDKGFHNHLAHAILTVYSLGATSEQIKATYERCKAVQRPMLPLKDVVITEENWRDFLGREAYYSRYLQFFITQCRELGGPACIERYVLEDDQGQMLIRWFSGAWHPFILTGFGIEFALDAVTAEGLAACCVHSPQAAPLLKAMSTRASKSPFLTFASSFATGLRPLAARASPSVVSFVATAQRLPRIHRVPKEGLSGLTIIDHMSEDPRLRAGQANSYESKNKFDDCLHNRAKALNAWCAEWIIDSDGGWEEIVMRAEELIWIATLLESAVSRPGQPTRCDFFLMHGLNSMLFLPSMLEVLSPSSRITVLECSFRMLVAYWVARGRPQLHIVDVLMRASNTPKPPSEAIADQSAGTVWPSLIAAAATHPDEHLSKAIRSLAFAASLFGHSPPGIYKCSLPGSDILDGSCFVRAAGLHLNAIGWCLNDEEPADWDRSGLGFDEAWQAS</sequence>
<gene>
    <name evidence="3" type="primary">Mo00845</name>
    <name evidence="3" type="ORF">E5Q_00845</name>
</gene>
<dbReference type="GO" id="GO:0016491">
    <property type="term" value="F:oxidoreductase activity"/>
    <property type="evidence" value="ECO:0007669"/>
    <property type="project" value="UniProtKB-KW"/>
</dbReference>
<dbReference type="AlphaFoldDB" id="G7DUD7"/>
<keyword evidence="1" id="KW-0560">Oxidoreductase</keyword>
<dbReference type="EMBL" id="BABT02000028">
    <property type="protein sequence ID" value="GAA94197.1"/>
    <property type="molecule type" value="Genomic_DNA"/>
</dbReference>
<comment type="caution">
    <text evidence="3">The sequence shown here is derived from an EMBL/GenBank/DDBJ whole genome shotgun (WGS) entry which is preliminary data.</text>
</comment>
<dbReference type="PANTHER" id="PTHR35870:SF1">
    <property type="entry name" value="PROTEIN, PUTATIVE (AFU_ORTHOLOGUE AFUA_5G03330)-RELATED"/>
    <property type="match status" value="1"/>
</dbReference>
<organism evidence="3 4">
    <name type="scientific">Mixia osmundae (strain CBS 9802 / IAM 14324 / JCM 22182 / KY 12970)</name>
    <dbReference type="NCBI Taxonomy" id="764103"/>
    <lineage>
        <taxon>Eukaryota</taxon>
        <taxon>Fungi</taxon>
        <taxon>Dikarya</taxon>
        <taxon>Basidiomycota</taxon>
        <taxon>Pucciniomycotina</taxon>
        <taxon>Mixiomycetes</taxon>
        <taxon>Mixiales</taxon>
        <taxon>Mixiaceae</taxon>
        <taxon>Mixia</taxon>
    </lineage>
</organism>
<proteinExistence type="predicted"/>
<keyword evidence="4" id="KW-1185">Reference proteome</keyword>
<dbReference type="Proteomes" id="UP000009131">
    <property type="component" value="Unassembled WGS sequence"/>
</dbReference>
<evidence type="ECO:0000313" key="4">
    <source>
        <dbReference type="Proteomes" id="UP000009131"/>
    </source>
</evidence>
<feature type="compositionally biased region" description="Polar residues" evidence="2">
    <location>
        <begin position="37"/>
        <end position="47"/>
    </location>
</feature>
<dbReference type="STRING" id="764103.G7DUD7"/>
<reference evidence="3 4" key="1">
    <citation type="journal article" date="2011" name="J. Gen. Appl. Microbiol.">
        <title>Draft genome sequencing of the enigmatic basidiomycete Mixia osmundae.</title>
        <authorList>
            <person name="Nishida H."/>
            <person name="Nagatsuka Y."/>
            <person name="Sugiyama J."/>
        </authorList>
    </citation>
    <scope>NUCLEOTIDE SEQUENCE [LARGE SCALE GENOMIC DNA]</scope>
    <source>
        <strain evidence="4">CBS 9802 / IAM 14324 / JCM 22182 / KY 12970</strain>
    </source>
</reference>
<reference evidence="3 4" key="2">
    <citation type="journal article" date="2012" name="Open Biol.">
        <title>Characteristics of nucleosomes and linker DNA regions on the genome of the basidiomycete Mixia osmundae revealed by mono- and dinucleosome mapping.</title>
        <authorList>
            <person name="Nishida H."/>
            <person name="Kondo S."/>
            <person name="Matsumoto T."/>
            <person name="Suzuki Y."/>
            <person name="Yoshikawa H."/>
            <person name="Taylor T.D."/>
            <person name="Sugiyama J."/>
        </authorList>
    </citation>
    <scope>NUCLEOTIDE SEQUENCE [LARGE SCALE GENOMIC DNA]</scope>
    <source>
        <strain evidence="4">CBS 9802 / IAM 14324 / JCM 22182 / KY 12970</strain>
    </source>
</reference>